<feature type="region of interest" description="Disordered" evidence="1">
    <location>
        <begin position="1"/>
        <end position="22"/>
    </location>
</feature>
<proteinExistence type="predicted"/>
<reference evidence="2" key="3">
    <citation type="submission" date="2021-08" db="EMBL/GenBank/DDBJ databases">
        <authorList>
            <person name="Tani A."/>
            <person name="Ola A."/>
            <person name="Ogura Y."/>
            <person name="Katsura K."/>
            <person name="Hayashi T."/>
        </authorList>
    </citation>
    <scope>NUCLEOTIDE SEQUENCE</scope>
    <source>
        <strain evidence="2">DSM 22415</strain>
    </source>
</reference>
<dbReference type="EMBL" id="BPQI01000133">
    <property type="protein sequence ID" value="GJD58132.1"/>
    <property type="molecule type" value="Genomic_DNA"/>
</dbReference>
<sequence>MTTRKTTWRSRPSELWNGDSVAGRRGAASRCAQRTPVTLPPIGGRAQVFENGRLVTAEDMGGKQP</sequence>
<protein>
    <submittedName>
        <fullName evidence="3">Uncharacterized protein</fullName>
    </submittedName>
</protein>
<evidence type="ECO:0000313" key="5">
    <source>
        <dbReference type="Proteomes" id="UP001055303"/>
    </source>
</evidence>
<dbReference type="AlphaFoldDB" id="A0A564G3K4"/>
<evidence type="ECO:0000313" key="2">
    <source>
        <dbReference type="EMBL" id="GJD58132.1"/>
    </source>
</evidence>
<evidence type="ECO:0000313" key="4">
    <source>
        <dbReference type="Proteomes" id="UP000401717"/>
    </source>
</evidence>
<accession>A0A564G3K4</accession>
<dbReference type="EMBL" id="CABFVH010000046">
    <property type="protein sequence ID" value="VUF15083.1"/>
    <property type="molecule type" value="Genomic_DNA"/>
</dbReference>
<dbReference type="Proteomes" id="UP001055303">
    <property type="component" value="Unassembled WGS sequence"/>
</dbReference>
<keyword evidence="5" id="KW-1185">Reference proteome</keyword>
<reference evidence="3 4" key="1">
    <citation type="submission" date="2019-06" db="EMBL/GenBank/DDBJ databases">
        <authorList>
            <person name="Rodrigo-Torres L."/>
            <person name="Arahal R. D."/>
            <person name="Lucena T."/>
        </authorList>
    </citation>
    <scope>NUCLEOTIDE SEQUENCE [LARGE SCALE GENOMIC DNA]</scope>
    <source>
        <strain evidence="3 4">SW08-7</strain>
    </source>
</reference>
<evidence type="ECO:0000256" key="1">
    <source>
        <dbReference type="SAM" id="MobiDB-lite"/>
    </source>
</evidence>
<dbReference type="RefSeq" id="WP_144767392.1">
    <property type="nucleotide sequence ID" value="NZ_BPQI01000133.1"/>
</dbReference>
<gene>
    <name evidence="2" type="ORF">IFDJLNFL_4047</name>
    <name evidence="3" type="ORF">MTDSW087_04816</name>
</gene>
<organism evidence="3 4">
    <name type="scientific">Methylobacterium dankookense</name>
    <dbReference type="NCBI Taxonomy" id="560405"/>
    <lineage>
        <taxon>Bacteria</taxon>
        <taxon>Pseudomonadati</taxon>
        <taxon>Pseudomonadota</taxon>
        <taxon>Alphaproteobacteria</taxon>
        <taxon>Hyphomicrobiales</taxon>
        <taxon>Methylobacteriaceae</taxon>
        <taxon>Methylobacterium</taxon>
    </lineage>
</organism>
<dbReference type="Proteomes" id="UP000401717">
    <property type="component" value="Unassembled WGS sequence"/>
</dbReference>
<reference evidence="2" key="2">
    <citation type="journal article" date="2021" name="Front. Microbiol.">
        <title>Comprehensive Comparative Genomics and Phenotyping of Methylobacterium Species.</title>
        <authorList>
            <person name="Alessa O."/>
            <person name="Ogura Y."/>
            <person name="Fujitani Y."/>
            <person name="Takami H."/>
            <person name="Hayashi T."/>
            <person name="Sahin N."/>
            <person name="Tani A."/>
        </authorList>
    </citation>
    <scope>NUCLEOTIDE SEQUENCE</scope>
    <source>
        <strain evidence="2">DSM 22415</strain>
    </source>
</reference>
<evidence type="ECO:0000313" key="3">
    <source>
        <dbReference type="EMBL" id="VUF15083.1"/>
    </source>
</evidence>
<name>A0A564G3K4_9HYPH</name>